<protein>
    <submittedName>
        <fullName evidence="5">Type I restriction enzyme S subunit</fullName>
    </submittedName>
</protein>
<dbReference type="InterPro" id="IPR052021">
    <property type="entry name" value="Type-I_RS_S_subunit"/>
</dbReference>
<feature type="domain" description="Type I restriction modification DNA specificity" evidence="4">
    <location>
        <begin position="6"/>
        <end position="188"/>
    </location>
</feature>
<dbReference type="InterPro" id="IPR000055">
    <property type="entry name" value="Restrct_endonuc_typeI_TRD"/>
</dbReference>
<name>A0A318E9C1_9GAMM</name>
<evidence type="ECO:0000256" key="3">
    <source>
        <dbReference type="ARBA" id="ARBA00023125"/>
    </source>
</evidence>
<dbReference type="Proteomes" id="UP000248330">
    <property type="component" value="Unassembled WGS sequence"/>
</dbReference>
<evidence type="ECO:0000256" key="1">
    <source>
        <dbReference type="ARBA" id="ARBA00010923"/>
    </source>
</evidence>
<comment type="caution">
    <text evidence="5">The sequence shown here is derived from an EMBL/GenBank/DDBJ whole genome shotgun (WGS) entry which is preliminary data.</text>
</comment>
<accession>A0A318E9C1</accession>
<dbReference type="Gene3D" id="3.90.220.20">
    <property type="entry name" value="DNA methylase specificity domains"/>
    <property type="match status" value="2"/>
</dbReference>
<dbReference type="GO" id="GO:0009307">
    <property type="term" value="P:DNA restriction-modification system"/>
    <property type="evidence" value="ECO:0007669"/>
    <property type="project" value="UniProtKB-KW"/>
</dbReference>
<dbReference type="PANTHER" id="PTHR30408">
    <property type="entry name" value="TYPE-1 RESTRICTION ENZYME ECOKI SPECIFICITY PROTEIN"/>
    <property type="match status" value="1"/>
</dbReference>
<dbReference type="SUPFAM" id="SSF116734">
    <property type="entry name" value="DNA methylase specificity domain"/>
    <property type="match status" value="2"/>
</dbReference>
<dbReference type="PANTHER" id="PTHR30408:SF13">
    <property type="entry name" value="TYPE I RESTRICTION ENZYME HINDI SPECIFICITY SUBUNIT"/>
    <property type="match status" value="1"/>
</dbReference>
<evidence type="ECO:0000256" key="2">
    <source>
        <dbReference type="ARBA" id="ARBA00022747"/>
    </source>
</evidence>
<evidence type="ECO:0000259" key="4">
    <source>
        <dbReference type="Pfam" id="PF01420"/>
    </source>
</evidence>
<keyword evidence="3" id="KW-0238">DNA-binding</keyword>
<dbReference type="EMBL" id="QICN01000004">
    <property type="protein sequence ID" value="PXV68525.1"/>
    <property type="molecule type" value="Genomic_DNA"/>
</dbReference>
<dbReference type="CDD" id="cd17243">
    <property type="entry name" value="RMtype1_S_AchA6I-TRD2-CR2_like"/>
    <property type="match status" value="1"/>
</dbReference>
<evidence type="ECO:0000313" key="6">
    <source>
        <dbReference type="Proteomes" id="UP000248330"/>
    </source>
</evidence>
<sequence>MSEIKAWRSSALKGLIHVKHGFPFKSEYFADAGKHVVLTPGNFWESGGFKYQPGKEKFYDAQFPADYLHKRGDLIVAMTEQAEGLLGSMAFVPEDGRYLHNQRIGKVTATSGDIDLGFLYYAFRTQSVRTQLSNTASGSKVRHTSPERIYEVSLPLPPVETQKGIAAALSVLDAKIDLNNRINAELEALAKTIYDYWFVQFDFPDDNGRPYKTSGGRMVWNDTLKREIPAGWAGDNIGSVADVLGGGTPTKANNSYWNGDIPFFTPTDATGDTFQLVTEETITESGLANCSSQTFDRGVVFITARGSVGKVVIAGRAMAMNQSCYALRPKTPESYPYVFLHAKRLVHHLKVKASGSTFNSIVTNDIDWTQLVRPPTEKILAFCAVTRPMFERIERGLRENRELTQLRDWLLPLLMNGQVRVA</sequence>
<dbReference type="AlphaFoldDB" id="A0A318E9C1"/>
<dbReference type="Pfam" id="PF01420">
    <property type="entry name" value="Methylase_S"/>
    <property type="match status" value="2"/>
</dbReference>
<comment type="similarity">
    <text evidence="1">Belongs to the type-I restriction system S methylase family.</text>
</comment>
<dbReference type="RefSeq" id="WP_110265015.1">
    <property type="nucleotide sequence ID" value="NZ_CAWNXA010000004.1"/>
</dbReference>
<keyword evidence="6" id="KW-1185">Reference proteome</keyword>
<evidence type="ECO:0000313" key="5">
    <source>
        <dbReference type="EMBL" id="PXV68525.1"/>
    </source>
</evidence>
<dbReference type="GO" id="GO:0003677">
    <property type="term" value="F:DNA binding"/>
    <property type="evidence" value="ECO:0007669"/>
    <property type="project" value="UniProtKB-KW"/>
</dbReference>
<keyword evidence="2" id="KW-0680">Restriction system</keyword>
<gene>
    <name evidence="5" type="ORF">C8D93_104223</name>
</gene>
<dbReference type="OrthoDB" id="9798929at2"/>
<feature type="domain" description="Type I restriction modification DNA specificity" evidence="4">
    <location>
        <begin position="231"/>
        <end position="377"/>
    </location>
</feature>
<reference evidence="5 6" key="1">
    <citation type="submission" date="2018-04" db="EMBL/GenBank/DDBJ databases">
        <title>Genomic Encyclopedia of Type Strains, Phase IV (KMG-IV): sequencing the most valuable type-strain genomes for metagenomic binning, comparative biology and taxonomic classification.</title>
        <authorList>
            <person name="Goeker M."/>
        </authorList>
    </citation>
    <scope>NUCLEOTIDE SEQUENCE [LARGE SCALE GENOMIC DNA]</scope>
    <source>
        <strain evidence="5 6">DSM 104150</strain>
    </source>
</reference>
<dbReference type="CDD" id="cd17278">
    <property type="entry name" value="RMtype1_S_LdeBORF1052P-TRD2-CR2"/>
    <property type="match status" value="1"/>
</dbReference>
<proteinExistence type="inferred from homology"/>
<dbReference type="InterPro" id="IPR044946">
    <property type="entry name" value="Restrct_endonuc_typeI_TRD_sf"/>
</dbReference>
<organism evidence="5 6">
    <name type="scientific">Sinimarinibacterium flocculans</name>
    <dbReference type="NCBI Taxonomy" id="985250"/>
    <lineage>
        <taxon>Bacteria</taxon>
        <taxon>Pseudomonadati</taxon>
        <taxon>Pseudomonadota</taxon>
        <taxon>Gammaproteobacteria</taxon>
        <taxon>Nevskiales</taxon>
        <taxon>Nevskiaceae</taxon>
        <taxon>Sinimarinibacterium</taxon>
    </lineage>
</organism>